<dbReference type="GO" id="GO:0044781">
    <property type="term" value="P:bacterial-type flagellum organization"/>
    <property type="evidence" value="ECO:0007669"/>
    <property type="project" value="UniProtKB-KW"/>
</dbReference>
<dbReference type="STRING" id="292415.Tbd_1602"/>
<dbReference type="AlphaFoldDB" id="Q3SIH3"/>
<evidence type="ECO:0000256" key="8">
    <source>
        <dbReference type="ARBA" id="ARBA00022927"/>
    </source>
</evidence>
<organism evidence="11 12">
    <name type="scientific">Thiobacillus denitrificans (strain ATCC 25259 / T1)</name>
    <dbReference type="NCBI Taxonomy" id="292415"/>
    <lineage>
        <taxon>Bacteria</taxon>
        <taxon>Pseudomonadati</taxon>
        <taxon>Pseudomonadota</taxon>
        <taxon>Betaproteobacteria</taxon>
        <taxon>Nitrosomonadales</taxon>
        <taxon>Thiobacillaceae</taxon>
        <taxon>Thiobacillus</taxon>
    </lineage>
</organism>
<evidence type="ECO:0000256" key="6">
    <source>
        <dbReference type="ARBA" id="ARBA00022490"/>
    </source>
</evidence>
<dbReference type="HOGENOM" id="CLU_062625_4_1_4"/>
<evidence type="ECO:0000256" key="1">
    <source>
        <dbReference type="ARBA" id="ARBA00003041"/>
    </source>
</evidence>
<sequence>MSSCIISDVACTPWEMASFESTPHAVKPTDYPDVSLPTIEQISAIQEQARQEGYQAGRAEGYAAGMQEAALEATRLGGIAEAFAGELARADETISQQVLDLSLDFARAILKTALTVQPELILPIVKEAVRYLPGVQKAALLYLHPADTVLVRDKMGDHLDKLGWLLTDDAELERGSCRVETANNQIDAALSTRWHRLAAALGKDSGWLA</sequence>
<keyword evidence="11" id="KW-0282">Flagellum</keyword>
<keyword evidence="6" id="KW-0963">Cytoplasm</keyword>
<comment type="function">
    <text evidence="1">Needed for flagellar regrowth and assembly.</text>
</comment>
<evidence type="ECO:0000313" key="11">
    <source>
        <dbReference type="EMBL" id="AAZ97555.1"/>
    </source>
</evidence>
<proteinExistence type="inferred from homology"/>
<keyword evidence="7" id="KW-1005">Bacterial flagellum biogenesis</keyword>
<dbReference type="InterPro" id="IPR051472">
    <property type="entry name" value="T3SS_Stator/FliH"/>
</dbReference>
<evidence type="ECO:0000256" key="3">
    <source>
        <dbReference type="ARBA" id="ARBA00006602"/>
    </source>
</evidence>
<evidence type="ECO:0000259" key="10">
    <source>
        <dbReference type="Pfam" id="PF02108"/>
    </source>
</evidence>
<keyword evidence="11" id="KW-0969">Cilium</keyword>
<dbReference type="PRINTS" id="PR01003">
    <property type="entry name" value="FLGFLIH"/>
</dbReference>
<gene>
    <name evidence="11" type="ordered locus">Tbd_1602</name>
</gene>
<dbReference type="KEGG" id="tbd:Tbd_1602"/>
<reference evidence="11 12" key="1">
    <citation type="journal article" date="2006" name="J. Bacteriol.">
        <title>The genome sequence of the obligately chemolithoautotrophic, facultatively anaerobic bacterium Thiobacillus denitrificans.</title>
        <authorList>
            <person name="Beller H.R."/>
            <person name="Chain P.S."/>
            <person name="Letain T.E."/>
            <person name="Chakicherla A."/>
            <person name="Larimer F.W."/>
            <person name="Richardson P.M."/>
            <person name="Coleman M.A."/>
            <person name="Wood A.P."/>
            <person name="Kelly D.P."/>
        </authorList>
    </citation>
    <scope>NUCLEOTIDE SEQUENCE [LARGE SCALE GENOMIC DNA]</scope>
    <source>
        <strain evidence="11 12">ATCC 25259</strain>
    </source>
</reference>
<dbReference type="eggNOG" id="COG1317">
    <property type="taxonomic scope" value="Bacteria"/>
</dbReference>
<feature type="domain" description="Flagellar assembly protein FliH/Type III secretion system HrpE" evidence="10">
    <location>
        <begin position="72"/>
        <end position="197"/>
    </location>
</feature>
<dbReference type="GO" id="GO:0009288">
    <property type="term" value="C:bacterial-type flagellum"/>
    <property type="evidence" value="ECO:0007669"/>
    <property type="project" value="InterPro"/>
</dbReference>
<dbReference type="GO" id="GO:0005829">
    <property type="term" value="C:cytosol"/>
    <property type="evidence" value="ECO:0007669"/>
    <property type="project" value="TreeGrafter"/>
</dbReference>
<comment type="similarity">
    <text evidence="3">Belongs to the FliH family.</text>
</comment>
<keyword evidence="11" id="KW-0966">Cell projection</keyword>
<dbReference type="InterPro" id="IPR018035">
    <property type="entry name" value="Flagellar_FliH/T3SS_HrpE"/>
</dbReference>
<evidence type="ECO:0000256" key="4">
    <source>
        <dbReference type="ARBA" id="ARBA00016507"/>
    </source>
</evidence>
<comment type="subcellular location">
    <subcellularLocation>
        <location evidence="2">Cytoplasm</location>
    </subcellularLocation>
</comment>
<name>Q3SIH3_THIDA</name>
<dbReference type="GO" id="GO:0015031">
    <property type="term" value="P:protein transport"/>
    <property type="evidence" value="ECO:0007669"/>
    <property type="project" value="UniProtKB-KW"/>
</dbReference>
<dbReference type="PANTHER" id="PTHR34982">
    <property type="entry name" value="YOP PROTEINS TRANSLOCATION PROTEIN L"/>
    <property type="match status" value="1"/>
</dbReference>
<evidence type="ECO:0000256" key="2">
    <source>
        <dbReference type="ARBA" id="ARBA00004496"/>
    </source>
</evidence>
<keyword evidence="8" id="KW-0653">Protein transport</keyword>
<dbReference type="Pfam" id="PF02108">
    <property type="entry name" value="FliH"/>
    <property type="match status" value="1"/>
</dbReference>
<dbReference type="PANTHER" id="PTHR34982:SF1">
    <property type="entry name" value="FLAGELLAR ASSEMBLY PROTEIN FLIH"/>
    <property type="match status" value="1"/>
</dbReference>
<keyword evidence="9" id="KW-1006">Bacterial flagellum protein export</keyword>
<protein>
    <recommendedName>
        <fullName evidence="4">Flagellar assembly protein FliH</fullName>
    </recommendedName>
</protein>
<keyword evidence="5" id="KW-0813">Transport</keyword>
<dbReference type="InterPro" id="IPR000563">
    <property type="entry name" value="Flag_FliH"/>
</dbReference>
<dbReference type="GO" id="GO:0003774">
    <property type="term" value="F:cytoskeletal motor activity"/>
    <property type="evidence" value="ECO:0007669"/>
    <property type="project" value="InterPro"/>
</dbReference>
<evidence type="ECO:0000313" key="12">
    <source>
        <dbReference type="Proteomes" id="UP000008291"/>
    </source>
</evidence>
<evidence type="ECO:0000256" key="5">
    <source>
        <dbReference type="ARBA" id="ARBA00022448"/>
    </source>
</evidence>
<evidence type="ECO:0000256" key="7">
    <source>
        <dbReference type="ARBA" id="ARBA00022795"/>
    </source>
</evidence>
<dbReference type="RefSeq" id="WP_011312114.1">
    <property type="nucleotide sequence ID" value="NC_007404.1"/>
</dbReference>
<accession>Q3SIH3</accession>
<keyword evidence="12" id="KW-1185">Reference proteome</keyword>
<dbReference type="Proteomes" id="UP000008291">
    <property type="component" value="Chromosome"/>
</dbReference>
<dbReference type="EMBL" id="CP000116">
    <property type="protein sequence ID" value="AAZ97555.1"/>
    <property type="molecule type" value="Genomic_DNA"/>
</dbReference>
<dbReference type="GO" id="GO:0071973">
    <property type="term" value="P:bacterial-type flagellum-dependent cell motility"/>
    <property type="evidence" value="ECO:0007669"/>
    <property type="project" value="InterPro"/>
</dbReference>
<evidence type="ECO:0000256" key="9">
    <source>
        <dbReference type="ARBA" id="ARBA00023225"/>
    </source>
</evidence>